<dbReference type="PRINTS" id="PR00364">
    <property type="entry name" value="DISEASERSIST"/>
</dbReference>
<evidence type="ECO:0000313" key="5">
    <source>
        <dbReference type="EMBL" id="CAD1842855.1"/>
    </source>
</evidence>
<keyword evidence="1" id="KW-0611">Plant defense</keyword>
<evidence type="ECO:0000259" key="4">
    <source>
        <dbReference type="Pfam" id="PF25019"/>
    </source>
</evidence>
<dbReference type="Gene3D" id="3.80.10.10">
    <property type="entry name" value="Ribonuclease Inhibitor"/>
    <property type="match status" value="3"/>
</dbReference>
<dbReference type="SUPFAM" id="SSF52047">
    <property type="entry name" value="RNI-like"/>
    <property type="match status" value="1"/>
</dbReference>
<sequence>MWVYASRNFNASKIMKDIIQQASIASKPQEDLGDADVAVLSNLDAVVAGNLSSTEALRLKMNEKLNGKKFLLVIDDVWCDGEDRKKNWDTLFRCLSECCCLRGSKILVTSQTNDAPRNSTVAPNGAAVEFVRHLKDLAENDFADLFIHYALWQFDSHLREDLKEKCRTIAEKLNKDPTAAKMVGETIATRLADPLRSQGNLHAYLEMIADKDWSGDKTKALMWSFRHLPAHLQRCFSYCRLYPRGYKFKALELVQLWMAQGFIKPGDPNERVEDAGDGYLNDLVSRFYIQRHNRFRRSSGTGKPVFYYTLHELLYDLAEKVTHSDCVRIEGNRQSEIPSTIRHLCIPADKLNEKKEEICKLKKLRTLIVTKGESVVSDENVATGIFKSLKKLRVLLVLGLNLENLAKFISEMKHLRILRVSGGTSEFVLPESVSTLYQLQVLEVENASSLPARLTDVVGLRYLRPSGIAEIGKLTSLQGLENFQVRQENGYELEQLQNLNELRGCLRIDNLGNVESMESAIAADLKEKKHLDMLQLVWRDCEDDVNPNLDAEILEGLQLPPNLTSLYLDGYRGQSWPSWPENQTSNIQELDLRRCGMLEELPPMDQLYPHCRSLVLWHITRLKAVHTLPPRLQEFTIIRAPFLTFVTNEDLQLSQDDKRSIREVMRNRTLEWFPHQHKEDLVHDEREMRNFIAAMNGQEHNNSVPAADADIAAVWGRWLETHERKTELIYSRQNEAKLLLPSTITRLRLKGCNITNHAFSVCLQQNLPSLTRLLLADLKMITRLPSEDALANLESLQTLVLTNCWALTSLGGIRSLPRLVNLLLIRCPFLDIETDVLPSSLRYIRFESCPDVDAILANANLPRLSRLTITRCRTRAASLQFHNLRSLHSLSILDCSGVSFSVDLQELHSLEYLILQNCSNLEAVTNLPRSLKSLVIHGCPILEKQSVEIEPLSGRRMLNGIPVEDSFEHAL</sequence>
<dbReference type="InterPro" id="IPR058922">
    <property type="entry name" value="WHD_DRP"/>
</dbReference>
<accession>A0A6V7QJ46</accession>
<protein>
    <submittedName>
        <fullName evidence="5">Uncharacterized protein</fullName>
    </submittedName>
</protein>
<dbReference type="Gene3D" id="1.10.10.10">
    <property type="entry name" value="Winged helix-like DNA-binding domain superfamily/Winged helix DNA-binding domain"/>
    <property type="match status" value="1"/>
</dbReference>
<dbReference type="GO" id="GO:0098542">
    <property type="term" value="P:defense response to other organism"/>
    <property type="evidence" value="ECO:0007669"/>
    <property type="project" value="TreeGrafter"/>
</dbReference>
<feature type="domain" description="Disease resistance protein winged helix" evidence="3">
    <location>
        <begin position="241"/>
        <end position="318"/>
    </location>
</feature>
<dbReference type="SUPFAM" id="SSF52540">
    <property type="entry name" value="P-loop containing nucleoside triphosphate hydrolases"/>
    <property type="match status" value="1"/>
</dbReference>
<dbReference type="Pfam" id="PF25019">
    <property type="entry name" value="LRR_R13L1-DRL21"/>
    <property type="match status" value="1"/>
</dbReference>
<organism evidence="5">
    <name type="scientific">Ananas comosus var. bracteatus</name>
    <name type="common">red pineapple</name>
    <dbReference type="NCBI Taxonomy" id="296719"/>
    <lineage>
        <taxon>Eukaryota</taxon>
        <taxon>Viridiplantae</taxon>
        <taxon>Streptophyta</taxon>
        <taxon>Embryophyta</taxon>
        <taxon>Tracheophyta</taxon>
        <taxon>Spermatophyta</taxon>
        <taxon>Magnoliopsida</taxon>
        <taxon>Liliopsida</taxon>
        <taxon>Poales</taxon>
        <taxon>Bromeliaceae</taxon>
        <taxon>Bromelioideae</taxon>
        <taxon>Ananas</taxon>
    </lineage>
</organism>
<feature type="domain" description="NB-ARC" evidence="2">
    <location>
        <begin position="1"/>
        <end position="115"/>
    </location>
</feature>
<dbReference type="Pfam" id="PF23559">
    <property type="entry name" value="WHD_DRP"/>
    <property type="match status" value="1"/>
</dbReference>
<feature type="domain" description="R13L1/DRL21-like LRR repeat region" evidence="4">
    <location>
        <begin position="493"/>
        <end position="607"/>
    </location>
</feature>
<dbReference type="InterPro" id="IPR036388">
    <property type="entry name" value="WH-like_DNA-bd_sf"/>
</dbReference>
<dbReference type="GO" id="GO:0043531">
    <property type="term" value="F:ADP binding"/>
    <property type="evidence" value="ECO:0007669"/>
    <property type="project" value="InterPro"/>
</dbReference>
<dbReference type="EMBL" id="LR862136">
    <property type="protein sequence ID" value="CAD1842855.1"/>
    <property type="molecule type" value="Genomic_DNA"/>
</dbReference>
<dbReference type="SUPFAM" id="SSF52058">
    <property type="entry name" value="L domain-like"/>
    <property type="match status" value="1"/>
</dbReference>
<proteinExistence type="predicted"/>
<evidence type="ECO:0000259" key="2">
    <source>
        <dbReference type="Pfam" id="PF00931"/>
    </source>
</evidence>
<evidence type="ECO:0000256" key="1">
    <source>
        <dbReference type="ARBA" id="ARBA00022821"/>
    </source>
</evidence>
<dbReference type="InterPro" id="IPR044974">
    <property type="entry name" value="Disease_R_plants"/>
</dbReference>
<dbReference type="InterPro" id="IPR032675">
    <property type="entry name" value="LRR_dom_sf"/>
</dbReference>
<dbReference type="InterPro" id="IPR027417">
    <property type="entry name" value="P-loop_NTPase"/>
</dbReference>
<dbReference type="PANTHER" id="PTHR23155">
    <property type="entry name" value="DISEASE RESISTANCE PROTEIN RP"/>
    <property type="match status" value="1"/>
</dbReference>
<dbReference type="Gene3D" id="3.40.50.300">
    <property type="entry name" value="P-loop containing nucleotide triphosphate hydrolases"/>
    <property type="match status" value="1"/>
</dbReference>
<evidence type="ECO:0000259" key="3">
    <source>
        <dbReference type="Pfam" id="PF23559"/>
    </source>
</evidence>
<gene>
    <name evidence="5" type="ORF">CB5_LOCUS26066</name>
</gene>
<dbReference type="PANTHER" id="PTHR23155:SF949">
    <property type="entry name" value="OS01G0781200 PROTEIN"/>
    <property type="match status" value="1"/>
</dbReference>
<dbReference type="AlphaFoldDB" id="A0A6V7QJ46"/>
<dbReference type="InterPro" id="IPR002182">
    <property type="entry name" value="NB-ARC"/>
</dbReference>
<name>A0A6V7QJ46_ANACO</name>
<reference evidence="5" key="1">
    <citation type="submission" date="2020-07" db="EMBL/GenBank/DDBJ databases">
        <authorList>
            <person name="Lin J."/>
        </authorList>
    </citation>
    <scope>NUCLEOTIDE SEQUENCE</scope>
</reference>
<dbReference type="Pfam" id="PF00931">
    <property type="entry name" value="NB-ARC"/>
    <property type="match status" value="1"/>
</dbReference>
<dbReference type="InterPro" id="IPR056789">
    <property type="entry name" value="LRR_R13L1-DRL21"/>
</dbReference>